<keyword evidence="6" id="KW-0732">Signal</keyword>
<dbReference type="GO" id="GO:0071555">
    <property type="term" value="P:cell wall organization"/>
    <property type="evidence" value="ECO:0007669"/>
    <property type="project" value="UniProtKB-KW"/>
</dbReference>
<protein>
    <recommendedName>
        <fullName evidence="6">Pectin acetylesterase</fullName>
        <ecNumber evidence="6">3.1.1.-</ecNumber>
    </recommendedName>
</protein>
<keyword evidence="6" id="KW-0378">Hydrolase</keyword>
<keyword evidence="6" id="KW-0964">Secreted</keyword>
<reference evidence="7" key="1">
    <citation type="submission" date="2019-10" db="EMBL/GenBank/DDBJ databases">
        <authorList>
            <person name="Zhang R."/>
            <person name="Pan Y."/>
            <person name="Wang J."/>
            <person name="Ma R."/>
            <person name="Yu S."/>
        </authorList>
    </citation>
    <scope>NUCLEOTIDE SEQUENCE</scope>
    <source>
        <strain evidence="7">LA-IB0</strain>
        <tissue evidence="7">Leaf</tissue>
    </source>
</reference>
<organism evidence="7 8">
    <name type="scientific">Buddleja alternifolia</name>
    <dbReference type="NCBI Taxonomy" id="168488"/>
    <lineage>
        <taxon>Eukaryota</taxon>
        <taxon>Viridiplantae</taxon>
        <taxon>Streptophyta</taxon>
        <taxon>Embryophyta</taxon>
        <taxon>Tracheophyta</taxon>
        <taxon>Spermatophyta</taxon>
        <taxon>Magnoliopsida</taxon>
        <taxon>eudicotyledons</taxon>
        <taxon>Gunneridae</taxon>
        <taxon>Pentapetalae</taxon>
        <taxon>asterids</taxon>
        <taxon>lamiids</taxon>
        <taxon>Lamiales</taxon>
        <taxon>Scrophulariaceae</taxon>
        <taxon>Buddlejeae</taxon>
        <taxon>Buddleja</taxon>
    </lineage>
</organism>
<comment type="caution">
    <text evidence="7">The sequence shown here is derived from an EMBL/GenBank/DDBJ whole genome shotgun (WGS) entry which is preliminary data.</text>
</comment>
<dbReference type="PANTHER" id="PTHR21562">
    <property type="entry name" value="NOTUM-RELATED"/>
    <property type="match status" value="1"/>
</dbReference>
<dbReference type="AlphaFoldDB" id="A0AAV6X485"/>
<keyword evidence="5 6" id="KW-0961">Cell wall biogenesis/degradation</keyword>
<keyword evidence="8" id="KW-1185">Reference proteome</keyword>
<comment type="function">
    <text evidence="1 6">Hydrolyzes acetyl esters in homogalacturonan regions of pectin. In type I primary cell wall, galacturonic acid residues of pectin can be acetylated at the O-2 and O-3 positions. Decreasing the degree of acetylation of pectin gels in vitro alters their physical properties.</text>
</comment>
<dbReference type="GO" id="GO:0009505">
    <property type="term" value="C:plant-type cell wall"/>
    <property type="evidence" value="ECO:0007669"/>
    <property type="project" value="TreeGrafter"/>
</dbReference>
<feature type="chain" id="PRO_5043086322" description="Pectin acetylesterase" evidence="6">
    <location>
        <begin position="33"/>
        <end position="415"/>
    </location>
</feature>
<evidence type="ECO:0000256" key="5">
    <source>
        <dbReference type="ARBA" id="ARBA00023316"/>
    </source>
</evidence>
<dbReference type="EC" id="3.1.1.-" evidence="6"/>
<gene>
    <name evidence="7" type="ORF">BUALT_Bualt10G0082200</name>
</gene>
<comment type="similarity">
    <text evidence="3 6">Belongs to the pectinacetylesterase family.</text>
</comment>
<accession>A0AAV6X485</accession>
<name>A0AAV6X485_9LAMI</name>
<evidence type="ECO:0000256" key="6">
    <source>
        <dbReference type="RuleBase" id="RU363114"/>
    </source>
</evidence>
<evidence type="ECO:0000256" key="3">
    <source>
        <dbReference type="ARBA" id="ARBA00005784"/>
    </source>
</evidence>
<keyword evidence="4 6" id="KW-0134">Cell wall</keyword>
<evidence type="ECO:0000256" key="1">
    <source>
        <dbReference type="ARBA" id="ARBA00003534"/>
    </source>
</evidence>
<sequence length="415" mass="46442">MQRMEKHIQTMAGHWLKLLVCSLMMMNTQVRGAYVEFTFLESAVSKGAVCLNGSPPAYSYVKGYGEGVSNWVVFLEGGGWCHSKRDCQARAKGYFGSTLTRGNQTFFSGLLDEDKLYNPDFYNWNKVYIVYCDGSSFMSDIEEIDPETNVTYRGARIFNAVMEDLLAKGMKDAKNAVLAGTSAGGLATILHCDYFRGLIPNASRVKCISDSGFFIHAKNLLGAEKREDYYANVVATHRLAKFLPASCTSKTNSSLCLFPENLVGDIQTPLFILESAFDSYQVEHNYMIPAFGNTSEWNECNTNLTRCTSTQIQLIKDFRVAFIETLQKLDNCSSRGMFVHSCYLHGHITVKRGWSCSSVVGNNVLENKTIGKAIGDWYFDRSSFQHIDTTNAVPRNCTGTLTSEELQKKCIHQLD</sequence>
<evidence type="ECO:0000313" key="7">
    <source>
        <dbReference type="EMBL" id="KAG8375262.1"/>
    </source>
</evidence>
<comment type="subcellular location">
    <subcellularLocation>
        <location evidence="2 6">Secreted</location>
        <location evidence="2 6">Cell wall</location>
    </subcellularLocation>
</comment>
<proteinExistence type="inferred from homology"/>
<dbReference type="EMBL" id="WHWC01000010">
    <property type="protein sequence ID" value="KAG8375262.1"/>
    <property type="molecule type" value="Genomic_DNA"/>
</dbReference>
<evidence type="ECO:0000256" key="2">
    <source>
        <dbReference type="ARBA" id="ARBA00004191"/>
    </source>
</evidence>
<dbReference type="GO" id="GO:0052793">
    <property type="term" value="F:pectin acetylesterase activity"/>
    <property type="evidence" value="ECO:0007669"/>
    <property type="project" value="TreeGrafter"/>
</dbReference>
<dbReference type="InterPro" id="IPR004963">
    <property type="entry name" value="PAE/NOTUM"/>
</dbReference>
<feature type="signal peptide" evidence="6">
    <location>
        <begin position="1"/>
        <end position="32"/>
    </location>
</feature>
<dbReference type="Proteomes" id="UP000826271">
    <property type="component" value="Unassembled WGS sequence"/>
</dbReference>
<dbReference type="PANTHER" id="PTHR21562:SF65">
    <property type="entry name" value="PECTIN ACETYLESTERASE"/>
    <property type="match status" value="1"/>
</dbReference>
<evidence type="ECO:0000313" key="8">
    <source>
        <dbReference type="Proteomes" id="UP000826271"/>
    </source>
</evidence>
<dbReference type="Pfam" id="PF03283">
    <property type="entry name" value="PAE"/>
    <property type="match status" value="1"/>
</dbReference>
<evidence type="ECO:0000256" key="4">
    <source>
        <dbReference type="ARBA" id="ARBA00022512"/>
    </source>
</evidence>